<evidence type="ECO:0000256" key="1">
    <source>
        <dbReference type="SAM" id="MobiDB-lite"/>
    </source>
</evidence>
<evidence type="ECO:0000256" key="2">
    <source>
        <dbReference type="SAM" id="SignalP"/>
    </source>
</evidence>
<gene>
    <name evidence="3" type="ORF">ABMA28_003804</name>
</gene>
<feature type="region of interest" description="Disordered" evidence="1">
    <location>
        <begin position="144"/>
        <end position="165"/>
    </location>
</feature>
<feature type="chain" id="PRO_5044813022" evidence="2">
    <location>
        <begin position="19"/>
        <end position="363"/>
    </location>
</feature>
<dbReference type="AlphaFoldDB" id="A0ABD0ST32"/>
<feature type="region of interest" description="Disordered" evidence="1">
    <location>
        <begin position="65"/>
        <end position="86"/>
    </location>
</feature>
<keyword evidence="2" id="KW-0732">Signal</keyword>
<feature type="region of interest" description="Disordered" evidence="1">
    <location>
        <begin position="100"/>
        <end position="125"/>
    </location>
</feature>
<comment type="caution">
    <text evidence="3">The sequence shown here is derived from an EMBL/GenBank/DDBJ whole genome shotgun (WGS) entry which is preliminary data.</text>
</comment>
<dbReference type="Proteomes" id="UP001549921">
    <property type="component" value="Unassembled WGS sequence"/>
</dbReference>
<sequence>MTSILWILGVTCLVMAQARRVDPGPQTFGQEFERPSAPFENQREITTKEVILYLTPSQIRALEASKGKDNQEGGAQQLSEEEAQKLEEEIKRQLEQQNIYINDQKDSQRPVPKSPPPIKEPTNEEPLTYFPAYQPLWTSIQSTLRDQKDSTPLGESAIQNPSPKVPESYSFVKIYTDDKVHETPKLQLFHPIPHQQQDSDAYSKLFEVQRDPLYSKEYKLIPYEYIPDYTPGAPQPEEVKELVSKLDKYEIKTPLNVKTFRNPQLTEEPKEQAENTQQTSSDKEESQFKFVPQYNDQKGAAEYQKFVLRLEKENALARAEALLKYSSGVRNKYVYQRRPSTGNKPVSISVSERSQIHRHVWRH</sequence>
<evidence type="ECO:0000313" key="3">
    <source>
        <dbReference type="EMBL" id="KAL0828901.1"/>
    </source>
</evidence>
<dbReference type="EMBL" id="JBEDNZ010000015">
    <property type="protein sequence ID" value="KAL0828901.1"/>
    <property type="molecule type" value="Genomic_DNA"/>
</dbReference>
<name>A0ABD0ST32_LOXSC</name>
<organism evidence="3 4">
    <name type="scientific">Loxostege sticticalis</name>
    <name type="common">Beet webworm moth</name>
    <dbReference type="NCBI Taxonomy" id="481309"/>
    <lineage>
        <taxon>Eukaryota</taxon>
        <taxon>Metazoa</taxon>
        <taxon>Ecdysozoa</taxon>
        <taxon>Arthropoda</taxon>
        <taxon>Hexapoda</taxon>
        <taxon>Insecta</taxon>
        <taxon>Pterygota</taxon>
        <taxon>Neoptera</taxon>
        <taxon>Endopterygota</taxon>
        <taxon>Lepidoptera</taxon>
        <taxon>Glossata</taxon>
        <taxon>Ditrysia</taxon>
        <taxon>Pyraloidea</taxon>
        <taxon>Crambidae</taxon>
        <taxon>Pyraustinae</taxon>
        <taxon>Loxostege</taxon>
    </lineage>
</organism>
<accession>A0ABD0ST32</accession>
<feature type="region of interest" description="Disordered" evidence="1">
    <location>
        <begin position="260"/>
        <end position="290"/>
    </location>
</feature>
<proteinExistence type="predicted"/>
<protein>
    <submittedName>
        <fullName evidence="3">Uncharacterized protein</fullName>
    </submittedName>
</protein>
<reference evidence="3 4" key="1">
    <citation type="submission" date="2024-06" db="EMBL/GenBank/DDBJ databases">
        <title>A chromosome-level genome assembly of beet webworm, Loxostege sticticalis.</title>
        <authorList>
            <person name="Zhang Y."/>
        </authorList>
    </citation>
    <scope>NUCLEOTIDE SEQUENCE [LARGE SCALE GENOMIC DNA]</scope>
    <source>
        <strain evidence="3">AQ028</strain>
        <tissue evidence="3">Male pupae</tissue>
    </source>
</reference>
<evidence type="ECO:0000313" key="4">
    <source>
        <dbReference type="Proteomes" id="UP001549921"/>
    </source>
</evidence>
<feature type="signal peptide" evidence="2">
    <location>
        <begin position="1"/>
        <end position="18"/>
    </location>
</feature>